<sequence>MKSRSASTWRPPFASLPISACMRRWPTISAPRSPLTGKRFYSNPKWKHFSRIRASDLLVLNADDEGCAARPDVDATAWPSTGRSISDCPTCGWCCICTRCTPPASPVWRRRRSCPSTRTRPAILTGSPSIPCTAGWRTPRQKAPGWRGCWQINAVCLMGNHGVLVTAPNIGEAFDEYLDPGARLSDPDHPPGQPASR</sequence>
<dbReference type="InterPro" id="IPR036409">
    <property type="entry name" value="Aldolase_II/adducin_N_sf"/>
</dbReference>
<dbReference type="AlphaFoldDB" id="A0A2X3H2K1"/>
<dbReference type="SUPFAM" id="SSF53639">
    <property type="entry name" value="AraD/HMP-PK domain-like"/>
    <property type="match status" value="1"/>
</dbReference>
<dbReference type="Gene3D" id="3.40.225.10">
    <property type="entry name" value="Class II aldolase/adducin N-terminal domain"/>
    <property type="match status" value="1"/>
</dbReference>
<accession>A0A2X3H2K1</accession>
<reference evidence="2 3" key="1">
    <citation type="submission" date="2018-06" db="EMBL/GenBank/DDBJ databases">
        <authorList>
            <consortium name="Pathogen Informatics"/>
            <person name="Doyle S."/>
        </authorList>
    </citation>
    <scope>NUCLEOTIDE SEQUENCE [LARGE SCALE GENOMIC DNA]</scope>
    <source>
        <strain evidence="2 3">NCTC13465</strain>
    </source>
</reference>
<dbReference type="Proteomes" id="UP000251721">
    <property type="component" value="Unassembled WGS sequence"/>
</dbReference>
<evidence type="ECO:0000256" key="1">
    <source>
        <dbReference type="SAM" id="MobiDB-lite"/>
    </source>
</evidence>
<protein>
    <submittedName>
        <fullName evidence="2">Class II aldolase/adducin family protein</fullName>
    </submittedName>
</protein>
<dbReference type="EMBL" id="UAWQ01000009">
    <property type="protein sequence ID" value="SQC42849.1"/>
    <property type="molecule type" value="Genomic_DNA"/>
</dbReference>
<evidence type="ECO:0000313" key="3">
    <source>
        <dbReference type="Proteomes" id="UP000251721"/>
    </source>
</evidence>
<feature type="region of interest" description="Disordered" evidence="1">
    <location>
        <begin position="178"/>
        <end position="197"/>
    </location>
</feature>
<evidence type="ECO:0000313" key="2">
    <source>
        <dbReference type="EMBL" id="SQC42849.1"/>
    </source>
</evidence>
<proteinExistence type="predicted"/>
<organism evidence="2 3">
    <name type="scientific">Klebsiella pneumoniae</name>
    <dbReference type="NCBI Taxonomy" id="573"/>
    <lineage>
        <taxon>Bacteria</taxon>
        <taxon>Pseudomonadati</taxon>
        <taxon>Pseudomonadota</taxon>
        <taxon>Gammaproteobacteria</taxon>
        <taxon>Enterobacterales</taxon>
        <taxon>Enterobacteriaceae</taxon>
        <taxon>Klebsiella/Raoultella group</taxon>
        <taxon>Klebsiella</taxon>
        <taxon>Klebsiella pneumoniae complex</taxon>
    </lineage>
</organism>
<name>A0A2X3H2K1_KLEPN</name>
<gene>
    <name evidence="2" type="ORF">NCTC13465_01321</name>
</gene>